<evidence type="ECO:0000313" key="2">
    <source>
        <dbReference type="EMBL" id="KAK1431319.1"/>
    </source>
</evidence>
<dbReference type="EMBL" id="JAUHHV010000002">
    <property type="protein sequence ID" value="KAK1431319.1"/>
    <property type="molecule type" value="Genomic_DNA"/>
</dbReference>
<accession>A0AAD8KZA0</accession>
<organism evidence="2 3">
    <name type="scientific">Tagetes erecta</name>
    <name type="common">African marigold</name>
    <dbReference type="NCBI Taxonomy" id="13708"/>
    <lineage>
        <taxon>Eukaryota</taxon>
        <taxon>Viridiplantae</taxon>
        <taxon>Streptophyta</taxon>
        <taxon>Embryophyta</taxon>
        <taxon>Tracheophyta</taxon>
        <taxon>Spermatophyta</taxon>
        <taxon>Magnoliopsida</taxon>
        <taxon>eudicotyledons</taxon>
        <taxon>Gunneridae</taxon>
        <taxon>Pentapetalae</taxon>
        <taxon>asterids</taxon>
        <taxon>campanulids</taxon>
        <taxon>Asterales</taxon>
        <taxon>Asteraceae</taxon>
        <taxon>Asteroideae</taxon>
        <taxon>Heliantheae alliance</taxon>
        <taxon>Tageteae</taxon>
        <taxon>Tagetes</taxon>
    </lineage>
</organism>
<evidence type="ECO:0000256" key="1">
    <source>
        <dbReference type="SAM" id="MobiDB-lite"/>
    </source>
</evidence>
<gene>
    <name evidence="2" type="ORF">QVD17_07776</name>
</gene>
<evidence type="ECO:0000313" key="3">
    <source>
        <dbReference type="Proteomes" id="UP001229421"/>
    </source>
</evidence>
<comment type="caution">
    <text evidence="2">The sequence shown here is derived from an EMBL/GenBank/DDBJ whole genome shotgun (WGS) entry which is preliminary data.</text>
</comment>
<feature type="region of interest" description="Disordered" evidence="1">
    <location>
        <begin position="38"/>
        <end position="90"/>
    </location>
</feature>
<reference evidence="2" key="1">
    <citation type="journal article" date="2023" name="bioRxiv">
        <title>Improved chromosome-level genome assembly for marigold (Tagetes erecta).</title>
        <authorList>
            <person name="Jiang F."/>
            <person name="Yuan L."/>
            <person name="Wang S."/>
            <person name="Wang H."/>
            <person name="Xu D."/>
            <person name="Wang A."/>
            <person name="Fan W."/>
        </authorList>
    </citation>
    <scope>NUCLEOTIDE SEQUENCE</scope>
    <source>
        <strain evidence="2">WSJ</strain>
        <tissue evidence="2">Leaf</tissue>
    </source>
</reference>
<feature type="region of interest" description="Disordered" evidence="1">
    <location>
        <begin position="105"/>
        <end position="124"/>
    </location>
</feature>
<protein>
    <submittedName>
        <fullName evidence="2">Uncharacterized protein</fullName>
    </submittedName>
</protein>
<dbReference type="AlphaFoldDB" id="A0AAD8KZA0"/>
<dbReference type="Proteomes" id="UP001229421">
    <property type="component" value="Unassembled WGS sequence"/>
</dbReference>
<keyword evidence="3" id="KW-1185">Reference proteome</keyword>
<feature type="compositionally biased region" description="Acidic residues" evidence="1">
    <location>
        <begin position="46"/>
        <end position="63"/>
    </location>
</feature>
<sequence length="124" mass="13367">MARLESLVSSVIVIICGHVVHEAPLFEDVFPDEPHVAPTAQVEPMVEGEVEDVVSSSESDDESEKGKDCDDGNNDDESFSSEDDGDDDVGEFVFVQHNTCVIPPRKMTVSVPSSSSKGRKKSVA</sequence>
<proteinExistence type="predicted"/>
<name>A0AAD8KZA0_TARER</name>
<feature type="compositionally biased region" description="Acidic residues" evidence="1">
    <location>
        <begin position="71"/>
        <end position="90"/>
    </location>
</feature>